<comment type="caution">
    <text evidence="2">The sequence shown here is derived from an EMBL/GenBank/DDBJ whole genome shotgun (WGS) entry which is preliminary data.</text>
</comment>
<organism evidence="2 3">
    <name type="scientific">Saccharomonospora amisosensis</name>
    <dbReference type="NCBI Taxonomy" id="1128677"/>
    <lineage>
        <taxon>Bacteria</taxon>
        <taxon>Bacillati</taxon>
        <taxon>Actinomycetota</taxon>
        <taxon>Actinomycetes</taxon>
        <taxon>Pseudonocardiales</taxon>
        <taxon>Pseudonocardiaceae</taxon>
        <taxon>Saccharomonospora</taxon>
    </lineage>
</organism>
<protein>
    <submittedName>
        <fullName evidence="2">Flavin-dependent dehydrogenase</fullName>
    </submittedName>
</protein>
<dbReference type="GO" id="GO:0071949">
    <property type="term" value="F:FAD binding"/>
    <property type="evidence" value="ECO:0007669"/>
    <property type="project" value="InterPro"/>
</dbReference>
<dbReference type="PANTHER" id="PTHR42685">
    <property type="entry name" value="GERANYLGERANYL DIPHOSPHATE REDUCTASE"/>
    <property type="match status" value="1"/>
</dbReference>
<proteinExistence type="predicted"/>
<dbReference type="Proteomes" id="UP000545493">
    <property type="component" value="Unassembled WGS sequence"/>
</dbReference>
<dbReference type="AlphaFoldDB" id="A0A7X5UPR2"/>
<name>A0A7X5UPR2_9PSEU</name>
<dbReference type="PANTHER" id="PTHR42685:SF22">
    <property type="entry name" value="CONDITIONED MEDIUM FACTOR RECEPTOR 1"/>
    <property type="match status" value="1"/>
</dbReference>
<accession>A0A7X5UPR2</accession>
<dbReference type="Gene3D" id="3.50.50.60">
    <property type="entry name" value="FAD/NAD(P)-binding domain"/>
    <property type="match status" value="1"/>
</dbReference>
<dbReference type="InterPro" id="IPR002938">
    <property type="entry name" value="FAD-bd"/>
</dbReference>
<evidence type="ECO:0000313" key="3">
    <source>
        <dbReference type="Proteomes" id="UP000545493"/>
    </source>
</evidence>
<dbReference type="InterPro" id="IPR036188">
    <property type="entry name" value="FAD/NAD-bd_sf"/>
</dbReference>
<evidence type="ECO:0000259" key="1">
    <source>
        <dbReference type="Pfam" id="PF01494"/>
    </source>
</evidence>
<sequence length="444" mass="48138">MTEPVDATAEGTVDAIVVGARCAGSAAAVALARAGRQVVVVDSATFPSDTLSTHLLFAGGVAELAAIGALPRVHALGSPRLTVAEMTGAGITVRARYTPVDGIDHGLCVRRTGLDAALIDTARQAGAQVREATKVTSLLWDRGRVVGVRTRDRGGGERELRAPLVIGADGRRSTVARAVGAERPYRSNPNQRACLFAYWHDPDSAQRSVAAQWRAGSDLGTAFPCDDGLVMVLVMPPADRLRDSTPAAAYADALDRLPGLRHRLRDCAQATKVRSTRDTTSYFRRSTGPGWALPGDSGHFKDPVTAQGIRDALRYGRLLGEAAAPSLHDPAALDRALLRWERRRERECLEVYQWTNGLARAEVMSPLEVEFYRAAAADENFARHALDVFARTRRPGEVFTLRRNLRLASAALRRARGRVHTLRAIAAELRRDVNARRERAAIGR</sequence>
<keyword evidence="3" id="KW-1185">Reference proteome</keyword>
<dbReference type="RefSeq" id="WP_313886742.1">
    <property type="nucleotide sequence ID" value="NZ_JAAOYM010000001.1"/>
</dbReference>
<dbReference type="SUPFAM" id="SSF51905">
    <property type="entry name" value="FAD/NAD(P)-binding domain"/>
    <property type="match status" value="1"/>
</dbReference>
<evidence type="ECO:0000313" key="2">
    <source>
        <dbReference type="EMBL" id="NIJ11973.1"/>
    </source>
</evidence>
<reference evidence="2 3" key="1">
    <citation type="submission" date="2020-03" db="EMBL/GenBank/DDBJ databases">
        <title>Sequencing the genomes of 1000 actinobacteria strains.</title>
        <authorList>
            <person name="Klenk H.-P."/>
        </authorList>
    </citation>
    <scope>NUCLEOTIDE SEQUENCE [LARGE SCALE GENOMIC DNA]</scope>
    <source>
        <strain evidence="2 3">DSM 45685</strain>
    </source>
</reference>
<dbReference type="PRINTS" id="PR00420">
    <property type="entry name" value="RNGMNOXGNASE"/>
</dbReference>
<dbReference type="Pfam" id="PF01494">
    <property type="entry name" value="FAD_binding_3"/>
    <property type="match status" value="1"/>
</dbReference>
<dbReference type="EMBL" id="JAAOYM010000001">
    <property type="protein sequence ID" value="NIJ11973.1"/>
    <property type="molecule type" value="Genomic_DNA"/>
</dbReference>
<dbReference type="InterPro" id="IPR050407">
    <property type="entry name" value="Geranylgeranyl_reductase"/>
</dbReference>
<feature type="domain" description="FAD-binding" evidence="1">
    <location>
        <begin position="13"/>
        <end position="324"/>
    </location>
</feature>
<gene>
    <name evidence="2" type="ORF">FHU38_002317</name>
</gene>